<feature type="non-terminal residue" evidence="2">
    <location>
        <position position="1"/>
    </location>
</feature>
<dbReference type="EMBL" id="JABGBN010000021">
    <property type="protein sequence ID" value="NOL52604.1"/>
    <property type="molecule type" value="Genomic_DNA"/>
</dbReference>
<keyword evidence="3" id="KW-1185">Reference proteome</keyword>
<accession>A0A849P8H6</accession>
<dbReference type="RefSeq" id="WP_216605102.1">
    <property type="nucleotide sequence ID" value="NZ_JABGBN010000021.1"/>
</dbReference>
<evidence type="ECO:0000313" key="3">
    <source>
        <dbReference type="Proteomes" id="UP000537862"/>
    </source>
</evidence>
<dbReference type="Proteomes" id="UP000537862">
    <property type="component" value="Unassembled WGS sequence"/>
</dbReference>
<organism evidence="2 3">
    <name type="scientific">Pelistega suis</name>
    <dbReference type="NCBI Taxonomy" id="1631957"/>
    <lineage>
        <taxon>Bacteria</taxon>
        <taxon>Pseudomonadati</taxon>
        <taxon>Pseudomonadota</taxon>
        <taxon>Betaproteobacteria</taxon>
        <taxon>Burkholderiales</taxon>
        <taxon>Alcaligenaceae</taxon>
        <taxon>Pelistega</taxon>
    </lineage>
</organism>
<reference evidence="2 3" key="1">
    <citation type="submission" date="2020-05" db="EMBL/GenBank/DDBJ databases">
        <authorList>
            <person name="Niu N."/>
        </authorList>
    </citation>
    <scope>NUCLEOTIDE SEQUENCE [LARGE SCALE GENOMIC DNA]</scope>
    <source>
        <strain evidence="2 3">3340-03</strain>
    </source>
</reference>
<protein>
    <submittedName>
        <fullName evidence="2">Uncharacterized protein</fullName>
    </submittedName>
</protein>
<evidence type="ECO:0000313" key="2">
    <source>
        <dbReference type="EMBL" id="NOL52604.1"/>
    </source>
</evidence>
<name>A0A849P8H6_9BURK</name>
<evidence type="ECO:0000256" key="1">
    <source>
        <dbReference type="SAM" id="MobiDB-lite"/>
    </source>
</evidence>
<feature type="compositionally biased region" description="Basic and acidic residues" evidence="1">
    <location>
        <begin position="33"/>
        <end position="43"/>
    </location>
</feature>
<sequence length="82" mass="9218">DMTEVRERQEMAQVIGEIANNSVAIALKPRLDKAEQDKKEAQQRLDNNPNDAQAQAQLAQANAVIAQYGHSSRRVKNRPSRH</sequence>
<comment type="caution">
    <text evidence="2">The sequence shown here is derived from an EMBL/GenBank/DDBJ whole genome shotgun (WGS) entry which is preliminary data.</text>
</comment>
<gene>
    <name evidence="2" type="ORF">HKX39_10580</name>
</gene>
<feature type="region of interest" description="Disordered" evidence="1">
    <location>
        <begin position="33"/>
        <end position="53"/>
    </location>
</feature>
<proteinExistence type="predicted"/>
<dbReference type="AlphaFoldDB" id="A0A849P8H6"/>